<evidence type="ECO:0000313" key="2">
    <source>
        <dbReference type="EMBL" id="TKS56566.1"/>
    </source>
</evidence>
<dbReference type="PANTHER" id="PTHR42841">
    <property type="entry name" value="AMINE OXIDASE"/>
    <property type="match status" value="1"/>
</dbReference>
<evidence type="ECO:0000259" key="1">
    <source>
        <dbReference type="Pfam" id="PF01593"/>
    </source>
</evidence>
<dbReference type="OrthoDB" id="9767561at2"/>
<comment type="caution">
    <text evidence="2">The sequence shown here is derived from an EMBL/GenBank/DDBJ whole genome shotgun (WGS) entry which is preliminary data.</text>
</comment>
<accession>A0A4U5TR62</accession>
<dbReference type="InterPro" id="IPR036188">
    <property type="entry name" value="FAD/NAD-bd_sf"/>
</dbReference>
<dbReference type="RefSeq" id="WP_138931669.1">
    <property type="nucleotide sequence ID" value="NZ_SWMU01000002.1"/>
</dbReference>
<name>A0A4U5TR62_9FLAO</name>
<dbReference type="InterPro" id="IPR002937">
    <property type="entry name" value="Amino_oxidase"/>
</dbReference>
<keyword evidence="3" id="KW-1185">Reference proteome</keyword>
<organism evidence="2 3">
    <name type="scientific">Mesohalobacter halotolerans</name>
    <dbReference type="NCBI Taxonomy" id="1883405"/>
    <lineage>
        <taxon>Bacteria</taxon>
        <taxon>Pseudomonadati</taxon>
        <taxon>Bacteroidota</taxon>
        <taxon>Flavobacteriia</taxon>
        <taxon>Flavobacteriales</taxon>
        <taxon>Flavobacteriaceae</taxon>
        <taxon>Mesohalobacter</taxon>
    </lineage>
</organism>
<gene>
    <name evidence="2" type="ORF">FCN74_05885</name>
</gene>
<dbReference type="Gene3D" id="3.50.50.60">
    <property type="entry name" value="FAD/NAD(P)-binding domain"/>
    <property type="match status" value="1"/>
</dbReference>
<evidence type="ECO:0000313" key="3">
    <source>
        <dbReference type="Proteomes" id="UP000306552"/>
    </source>
</evidence>
<reference evidence="2 3" key="1">
    <citation type="submission" date="2019-04" db="EMBL/GenBank/DDBJ databases">
        <title>Psychroflexus halotolerans sp. nov., isolated from a marine solar saltern.</title>
        <authorList>
            <person name="Feng X."/>
        </authorList>
    </citation>
    <scope>NUCLEOTIDE SEQUENCE [LARGE SCALE GENOMIC DNA]</scope>
    <source>
        <strain evidence="2 3">WDS2C27</strain>
    </source>
</reference>
<protein>
    <submittedName>
        <fullName evidence="2">FAD-dependent oxidoreductase</fullName>
    </submittedName>
</protein>
<sequence length="414" mass="46836">MDNKKVIIIGAGVSGLVAAINLENEGIHPIIYDKNDRVGGRVQTDYIDGQAFDKGFQILLPNYPAVQKYLDVRLLHLKYFASGAFVFKKGYQSKLGNPAKGFDLLFSTLFSKLASFSDKLKIIKLYRSLKYKSFEEIFESPSQSTMSYLKSFGFSNKVIHNFFRPFYAGVFLEENLETSSRMFEFTFKLFSESKAGIPEKGIQAIPNQLANQLKKTTFHFNTAINKVEDKTIWLSNGSKEKADFIIIATEPSQLITNLNNQQSLWKSVDNLYFEVKNRVVNLPMIALIAENDTFVNNFHYASLASESQQILSVSVVKTHDLSREELVKKVKNELYDICDIEVKKLLKHYKIPKALPQIHDLNYQMPHTETKIKDNIYLAGDVLSNGSLNAAMLNGESAAKALIEQYNGLTLDMA</sequence>
<dbReference type="Pfam" id="PF01593">
    <property type="entry name" value="Amino_oxidase"/>
    <property type="match status" value="1"/>
</dbReference>
<proteinExistence type="predicted"/>
<feature type="domain" description="Amine oxidase" evidence="1">
    <location>
        <begin position="13"/>
        <end position="403"/>
    </location>
</feature>
<dbReference type="SUPFAM" id="SSF51905">
    <property type="entry name" value="FAD/NAD(P)-binding domain"/>
    <property type="match status" value="1"/>
</dbReference>
<dbReference type="Proteomes" id="UP000306552">
    <property type="component" value="Unassembled WGS sequence"/>
</dbReference>
<dbReference type="AlphaFoldDB" id="A0A4U5TR62"/>
<dbReference type="EMBL" id="SWMU01000002">
    <property type="protein sequence ID" value="TKS56566.1"/>
    <property type="molecule type" value="Genomic_DNA"/>
</dbReference>
<dbReference type="PRINTS" id="PR00419">
    <property type="entry name" value="ADXRDTASE"/>
</dbReference>
<dbReference type="GO" id="GO:0016491">
    <property type="term" value="F:oxidoreductase activity"/>
    <property type="evidence" value="ECO:0007669"/>
    <property type="project" value="InterPro"/>
</dbReference>